<dbReference type="EMBL" id="BONY01000008">
    <property type="protein sequence ID" value="GIH03593.1"/>
    <property type="molecule type" value="Genomic_DNA"/>
</dbReference>
<dbReference type="AlphaFoldDB" id="A0A8J3Q5C7"/>
<evidence type="ECO:0008006" key="4">
    <source>
        <dbReference type="Google" id="ProtNLM"/>
    </source>
</evidence>
<protein>
    <recommendedName>
        <fullName evidence="4">Secreted protein</fullName>
    </recommendedName>
</protein>
<dbReference type="Proteomes" id="UP000612899">
    <property type="component" value="Unassembled WGS sequence"/>
</dbReference>
<name>A0A8J3Q5C7_9ACTN</name>
<evidence type="ECO:0000313" key="2">
    <source>
        <dbReference type="EMBL" id="GIH03593.1"/>
    </source>
</evidence>
<keyword evidence="1" id="KW-1133">Transmembrane helix</keyword>
<keyword evidence="3" id="KW-1185">Reference proteome</keyword>
<evidence type="ECO:0000256" key="1">
    <source>
        <dbReference type="SAM" id="Phobius"/>
    </source>
</evidence>
<accession>A0A8J3Q5C7</accession>
<keyword evidence="1" id="KW-0812">Transmembrane</keyword>
<sequence length="192" mass="21647">MSSTQSAVLAIVLVALALCSLGVWWWRRSRLPRPRPGSEYDRVVAQSETRLAADRELRDRYRQRATQGLSELSPLARERYAVKWQELYSRLTTSAQQAVNDADDLVSQLIAELGYPAREYYEQLAQTSVNHAATLDSYREAHQISLSNRRGEATAEQLRLAVAHFRMLVPQLLGEPIAPSSDVQPHPAGQHQ</sequence>
<gene>
    <name evidence="2" type="ORF">Rhe02_16600</name>
</gene>
<evidence type="ECO:0000313" key="3">
    <source>
        <dbReference type="Proteomes" id="UP000612899"/>
    </source>
</evidence>
<reference evidence="2" key="1">
    <citation type="submission" date="2021-01" db="EMBL/GenBank/DDBJ databases">
        <title>Whole genome shotgun sequence of Rhizocola hellebori NBRC 109834.</title>
        <authorList>
            <person name="Komaki H."/>
            <person name="Tamura T."/>
        </authorList>
    </citation>
    <scope>NUCLEOTIDE SEQUENCE</scope>
    <source>
        <strain evidence="2">NBRC 109834</strain>
    </source>
</reference>
<comment type="caution">
    <text evidence="2">The sequence shown here is derived from an EMBL/GenBank/DDBJ whole genome shotgun (WGS) entry which is preliminary data.</text>
</comment>
<proteinExistence type="predicted"/>
<keyword evidence="1" id="KW-0472">Membrane</keyword>
<organism evidence="2 3">
    <name type="scientific">Rhizocola hellebori</name>
    <dbReference type="NCBI Taxonomy" id="1392758"/>
    <lineage>
        <taxon>Bacteria</taxon>
        <taxon>Bacillati</taxon>
        <taxon>Actinomycetota</taxon>
        <taxon>Actinomycetes</taxon>
        <taxon>Micromonosporales</taxon>
        <taxon>Micromonosporaceae</taxon>
        <taxon>Rhizocola</taxon>
    </lineage>
</organism>
<dbReference type="RefSeq" id="WP_203907497.1">
    <property type="nucleotide sequence ID" value="NZ_BONY01000008.1"/>
</dbReference>
<feature type="transmembrane region" description="Helical" evidence="1">
    <location>
        <begin position="6"/>
        <end position="26"/>
    </location>
</feature>